<gene>
    <name evidence="3" type="ORF">NS184_12280</name>
</gene>
<dbReference type="InterPro" id="IPR000120">
    <property type="entry name" value="Amidase"/>
</dbReference>
<organism evidence="3 4">
    <name type="scientific">Curtobacterium luteum</name>
    <dbReference type="NCBI Taxonomy" id="33881"/>
    <lineage>
        <taxon>Bacteria</taxon>
        <taxon>Bacillati</taxon>
        <taxon>Actinomycetota</taxon>
        <taxon>Actinomycetes</taxon>
        <taxon>Micrococcales</taxon>
        <taxon>Microbacteriaceae</taxon>
        <taxon>Curtobacterium</taxon>
    </lineage>
</organism>
<dbReference type="AlphaFoldDB" id="A0A175RKR9"/>
<dbReference type="InterPro" id="IPR036928">
    <property type="entry name" value="AS_sf"/>
</dbReference>
<dbReference type="STRING" id="33881.NS184_12280"/>
<dbReference type="RefSeq" id="WP_058726388.1">
    <property type="nucleotide sequence ID" value="NZ_LDQC01000068.1"/>
</dbReference>
<evidence type="ECO:0000313" key="3">
    <source>
        <dbReference type="EMBL" id="KTR04375.1"/>
    </source>
</evidence>
<dbReference type="SUPFAM" id="SSF75304">
    <property type="entry name" value="Amidase signature (AS) enzymes"/>
    <property type="match status" value="1"/>
</dbReference>
<dbReference type="PANTHER" id="PTHR11895">
    <property type="entry name" value="TRANSAMIDASE"/>
    <property type="match status" value="1"/>
</dbReference>
<evidence type="ECO:0000256" key="1">
    <source>
        <dbReference type="ARBA" id="ARBA00009199"/>
    </source>
</evidence>
<dbReference type="PROSITE" id="PS00571">
    <property type="entry name" value="AMIDASES"/>
    <property type="match status" value="1"/>
</dbReference>
<dbReference type="PANTHER" id="PTHR11895:SF7">
    <property type="entry name" value="GLUTAMYL-TRNA(GLN) AMIDOTRANSFERASE SUBUNIT A, MITOCHONDRIAL"/>
    <property type="match status" value="1"/>
</dbReference>
<feature type="domain" description="Amidase" evidence="2">
    <location>
        <begin position="25"/>
        <end position="465"/>
    </location>
</feature>
<proteinExistence type="inferred from homology"/>
<dbReference type="GO" id="GO:0003824">
    <property type="term" value="F:catalytic activity"/>
    <property type="evidence" value="ECO:0007669"/>
    <property type="project" value="InterPro"/>
</dbReference>
<evidence type="ECO:0000313" key="4">
    <source>
        <dbReference type="Proteomes" id="UP000078252"/>
    </source>
</evidence>
<dbReference type="InterPro" id="IPR020556">
    <property type="entry name" value="Amidase_CS"/>
</dbReference>
<dbReference type="Gene3D" id="3.90.1300.10">
    <property type="entry name" value="Amidase signature (AS) domain"/>
    <property type="match status" value="1"/>
</dbReference>
<dbReference type="Pfam" id="PF01425">
    <property type="entry name" value="Amidase"/>
    <property type="match status" value="1"/>
</dbReference>
<dbReference type="EMBL" id="LDQC01000068">
    <property type="protein sequence ID" value="KTR04375.1"/>
    <property type="molecule type" value="Genomic_DNA"/>
</dbReference>
<comment type="caution">
    <text evidence="3">The sequence shown here is derived from an EMBL/GenBank/DDBJ whole genome shotgun (WGS) entry which is preliminary data.</text>
</comment>
<dbReference type="InterPro" id="IPR023631">
    <property type="entry name" value="Amidase_dom"/>
</dbReference>
<comment type="similarity">
    <text evidence="1">Belongs to the amidase family.</text>
</comment>
<dbReference type="Proteomes" id="UP000078252">
    <property type="component" value="Unassembled WGS sequence"/>
</dbReference>
<accession>A0A175RKR9</accession>
<sequence length="487" mass="50874">MFELHHLSAQELWDWVRRGEVTAREAVDHYLARIERLDPDGVDGPGLGAFVTVTAEAARDRADHLGGRVPTSRPLWGLPAADKDLYDRAGVVTRNGTTSLPARSARADHPLVAAADAAGSISLGKTASPEFGMSSSSETRFGTTRNPYDPARAPGGSSSGAAVAVAAGLLPAAVGSDGGGSVRIPAAATGLVGLKPSRGRVPAMPGRSGVGGLSVAGPLTRTVADAGMLLDALVRPTGLDEPEPYALVTPDGGEGPFTAAAVRGEGRYVVGLLDGSPWDDTVDVVVDPAARAAVETAVRVLGEVGHGVEDVAMPRTPYADAFRVAWESSAARLPLVPGIDLRELTPLVGWLVDRGRRLTGTQVLDAMTTLDAFSVSLIGAFDRLDAVLTPTLALTPRPLGWYGDEPEEDFRRQCAYSPWTSMANVSGLPAITLPVGVTADEHPDGGGLPMGVQLIGRPGGERVLLAIGAQLERRLRWQRRHPPAWTA</sequence>
<dbReference type="OrthoDB" id="5175573at2"/>
<evidence type="ECO:0000259" key="2">
    <source>
        <dbReference type="Pfam" id="PF01425"/>
    </source>
</evidence>
<name>A0A175RKR9_9MICO</name>
<protein>
    <submittedName>
        <fullName evidence="3">Amidase</fullName>
    </submittedName>
</protein>
<dbReference type="PATRIC" id="fig|33881.3.peg.2861"/>
<reference evidence="3 4" key="1">
    <citation type="journal article" date="2016" name="Front. Microbiol.">
        <title>Genomic Resource of Rice Seed Associated Bacteria.</title>
        <authorList>
            <person name="Midha S."/>
            <person name="Bansal K."/>
            <person name="Sharma S."/>
            <person name="Kumar N."/>
            <person name="Patil P.P."/>
            <person name="Chaudhry V."/>
            <person name="Patil P.B."/>
        </authorList>
    </citation>
    <scope>NUCLEOTIDE SEQUENCE [LARGE SCALE GENOMIC DNA]</scope>
    <source>
        <strain evidence="3 4">NS184</strain>
    </source>
</reference>